<gene>
    <name evidence="4" type="ORF">H9L14_06685</name>
</gene>
<dbReference type="InterPro" id="IPR016181">
    <property type="entry name" value="Acyl_CoA_acyltransferase"/>
</dbReference>
<protein>
    <submittedName>
        <fullName evidence="4">N-acetyltransferase</fullName>
    </submittedName>
</protein>
<evidence type="ECO:0000256" key="2">
    <source>
        <dbReference type="ARBA" id="ARBA00023315"/>
    </source>
</evidence>
<accession>A0ABX6TBJ4</accession>
<dbReference type="InterPro" id="IPR000182">
    <property type="entry name" value="GNAT_dom"/>
</dbReference>
<name>A0ABX6TBJ4_9SPHN</name>
<organism evidence="4 5">
    <name type="scientific">Sphingomonas sediminicola</name>
    <dbReference type="NCBI Taxonomy" id="386874"/>
    <lineage>
        <taxon>Bacteria</taxon>
        <taxon>Pseudomonadati</taxon>
        <taxon>Pseudomonadota</taxon>
        <taxon>Alphaproteobacteria</taxon>
        <taxon>Sphingomonadales</taxon>
        <taxon>Sphingomonadaceae</taxon>
        <taxon>Sphingomonas</taxon>
    </lineage>
</organism>
<keyword evidence="5" id="KW-1185">Reference proteome</keyword>
<dbReference type="Pfam" id="PF00583">
    <property type="entry name" value="Acetyltransf_1"/>
    <property type="match status" value="1"/>
</dbReference>
<dbReference type="Proteomes" id="UP000516105">
    <property type="component" value="Chromosome"/>
</dbReference>
<sequence>MIRDVTEEDAEAIAAIYAHHVAHGTASYDIGAPSVDETSAKIRRIIGASWPFIVADEGGSVVAYAYVTQFRDRAAYAWTCEDSIYVHPDWQGRGIGKGLLQELLRRAEAFGFRQMAAVIGGAEPASIRLHAGCGFREVGRLHAVGWKHGRWLDSVYMQIALGEGSSEPPNI</sequence>
<evidence type="ECO:0000313" key="4">
    <source>
        <dbReference type="EMBL" id="QNP46741.1"/>
    </source>
</evidence>
<dbReference type="SUPFAM" id="SSF55729">
    <property type="entry name" value="Acyl-CoA N-acyltransferases (Nat)"/>
    <property type="match status" value="1"/>
</dbReference>
<dbReference type="RefSeq" id="WP_187709694.1">
    <property type="nucleotide sequence ID" value="NZ_CP060782.1"/>
</dbReference>
<dbReference type="CDD" id="cd04301">
    <property type="entry name" value="NAT_SF"/>
    <property type="match status" value="1"/>
</dbReference>
<feature type="domain" description="N-acetyltransferase" evidence="3">
    <location>
        <begin position="1"/>
        <end position="162"/>
    </location>
</feature>
<dbReference type="PANTHER" id="PTHR43072:SF23">
    <property type="entry name" value="UPF0039 PROTEIN C11D3.02C"/>
    <property type="match status" value="1"/>
</dbReference>
<dbReference type="PANTHER" id="PTHR43072">
    <property type="entry name" value="N-ACETYLTRANSFERASE"/>
    <property type="match status" value="1"/>
</dbReference>
<dbReference type="Gene3D" id="3.40.630.30">
    <property type="match status" value="1"/>
</dbReference>
<dbReference type="EMBL" id="CP060782">
    <property type="protein sequence ID" value="QNP46741.1"/>
    <property type="molecule type" value="Genomic_DNA"/>
</dbReference>
<evidence type="ECO:0000313" key="5">
    <source>
        <dbReference type="Proteomes" id="UP000516105"/>
    </source>
</evidence>
<keyword evidence="1" id="KW-0808">Transferase</keyword>
<keyword evidence="2" id="KW-0012">Acyltransferase</keyword>
<evidence type="ECO:0000256" key="1">
    <source>
        <dbReference type="ARBA" id="ARBA00022679"/>
    </source>
</evidence>
<dbReference type="PROSITE" id="PS51186">
    <property type="entry name" value="GNAT"/>
    <property type="match status" value="1"/>
</dbReference>
<reference evidence="4 5" key="1">
    <citation type="submission" date="2020-08" db="EMBL/GenBank/DDBJ databases">
        <title>Genome sequence of Sphingomonas sediminicola KACC 15039T.</title>
        <authorList>
            <person name="Hyun D.-W."/>
            <person name="Bae J.-W."/>
        </authorList>
    </citation>
    <scope>NUCLEOTIDE SEQUENCE [LARGE SCALE GENOMIC DNA]</scope>
    <source>
        <strain evidence="4 5">KACC 15039</strain>
    </source>
</reference>
<evidence type="ECO:0000259" key="3">
    <source>
        <dbReference type="PROSITE" id="PS51186"/>
    </source>
</evidence>
<proteinExistence type="predicted"/>